<dbReference type="KEGG" id="lpv:HYN51_06460"/>
<evidence type="ECO:0000313" key="2">
    <source>
        <dbReference type="Proteomes" id="UP000244908"/>
    </source>
</evidence>
<organism evidence="1 2">
    <name type="scientific">Limnobaculum parvum</name>
    <dbReference type="NCBI Taxonomy" id="2172103"/>
    <lineage>
        <taxon>Bacteria</taxon>
        <taxon>Pseudomonadati</taxon>
        <taxon>Pseudomonadota</taxon>
        <taxon>Gammaproteobacteria</taxon>
        <taxon>Enterobacterales</taxon>
        <taxon>Budviciaceae</taxon>
        <taxon>Limnobaculum</taxon>
    </lineage>
</organism>
<gene>
    <name evidence="1" type="ORF">HYN51_06460</name>
</gene>
<reference evidence="1 2" key="1">
    <citation type="journal article" date="2019" name="Int. J. Syst. Evol. Microbiol.">
        <title>Limnobaculum parvum gen. nov., sp. nov., isolated from a freshwater lake.</title>
        <authorList>
            <person name="Baek C."/>
            <person name="Shin S.K."/>
            <person name="Yi H."/>
        </authorList>
    </citation>
    <scope>NUCLEOTIDE SEQUENCE [LARGE SCALE GENOMIC DNA]</scope>
    <source>
        <strain evidence="1 2">HYN0051</strain>
    </source>
</reference>
<dbReference type="AlphaFoldDB" id="A0A2Y9TXF1"/>
<dbReference type="EMBL" id="CP029185">
    <property type="protein sequence ID" value="AWH88231.1"/>
    <property type="molecule type" value="Genomic_DNA"/>
</dbReference>
<protein>
    <submittedName>
        <fullName evidence="1">Uncharacterized protein</fullName>
    </submittedName>
</protein>
<sequence>MVLKWVHLQYLKNRFRQINTNDFARVHDVVPQLMRLFNLSVADLRLRRDGHHITTKVSYHF</sequence>
<dbReference type="Proteomes" id="UP000244908">
    <property type="component" value="Chromosome"/>
</dbReference>
<evidence type="ECO:0000313" key="1">
    <source>
        <dbReference type="EMBL" id="AWH88231.1"/>
    </source>
</evidence>
<accession>A0A2Y9TXF1</accession>
<keyword evidence="2" id="KW-1185">Reference proteome</keyword>
<proteinExistence type="predicted"/>
<name>A0A2Y9TXF1_9GAMM</name>